<accession>A0A233SCZ4</accession>
<reference evidence="2 3" key="1">
    <citation type="submission" date="2016-07" db="EMBL/GenBank/DDBJ databases">
        <title>Draft genome of Streptomyces diastatochromogenes.</title>
        <authorList>
            <person name="Podduturi R."/>
            <person name="Lukassen M.B."/>
            <person name="Clausen N."/>
            <person name="Nielsen J.L."/>
            <person name="Jorgensen N.O."/>
        </authorList>
    </citation>
    <scope>NUCLEOTIDE SEQUENCE [LARGE SCALE GENOMIC DNA]</scope>
    <source>
        <strain evidence="2 3">DSM 40608</strain>
    </source>
</reference>
<dbReference type="EMBL" id="MCGQ01000018">
    <property type="protein sequence ID" value="OXY93517.1"/>
    <property type="molecule type" value="Genomic_DNA"/>
</dbReference>
<keyword evidence="1" id="KW-0812">Transmembrane</keyword>
<name>A0A233SCZ4_STRDA</name>
<dbReference type="RefSeq" id="WP_094218455.1">
    <property type="nucleotide sequence ID" value="NZ_MCGQ01000018.1"/>
</dbReference>
<feature type="transmembrane region" description="Helical" evidence="1">
    <location>
        <begin position="13"/>
        <end position="36"/>
    </location>
</feature>
<keyword evidence="1" id="KW-1133">Transmembrane helix</keyword>
<keyword evidence="1" id="KW-0472">Membrane</keyword>
<proteinExistence type="predicted"/>
<evidence type="ECO:0000313" key="3">
    <source>
        <dbReference type="Proteomes" id="UP000215483"/>
    </source>
</evidence>
<dbReference type="Proteomes" id="UP000215483">
    <property type="component" value="Unassembled WGS sequence"/>
</dbReference>
<evidence type="ECO:0000313" key="2">
    <source>
        <dbReference type="EMBL" id="OXY93517.1"/>
    </source>
</evidence>
<gene>
    <name evidence="2" type="ORF">BEK98_22075</name>
</gene>
<sequence>MIPFPVPSAALRALLVLPLLLATLACLPALVVLPFLRNGGARTERIVRQLVAWTRTLVMSL</sequence>
<dbReference type="AlphaFoldDB" id="A0A233SCZ4"/>
<evidence type="ECO:0000256" key="1">
    <source>
        <dbReference type="SAM" id="Phobius"/>
    </source>
</evidence>
<keyword evidence="3" id="KW-1185">Reference proteome</keyword>
<comment type="caution">
    <text evidence="2">The sequence shown here is derived from an EMBL/GenBank/DDBJ whole genome shotgun (WGS) entry which is preliminary data.</text>
</comment>
<organism evidence="2 3">
    <name type="scientific">Streptomyces diastatochromogenes</name>
    <dbReference type="NCBI Taxonomy" id="42236"/>
    <lineage>
        <taxon>Bacteria</taxon>
        <taxon>Bacillati</taxon>
        <taxon>Actinomycetota</taxon>
        <taxon>Actinomycetes</taxon>
        <taxon>Kitasatosporales</taxon>
        <taxon>Streptomycetaceae</taxon>
        <taxon>Streptomyces</taxon>
    </lineage>
</organism>
<protein>
    <submittedName>
        <fullName evidence="2">Uncharacterized protein</fullName>
    </submittedName>
</protein>